<accession>A4TWD0</accession>
<protein>
    <submittedName>
        <fullName evidence="1">Secreted protein</fullName>
    </submittedName>
</protein>
<dbReference type="AlphaFoldDB" id="A4TWD0"/>
<evidence type="ECO:0000313" key="1">
    <source>
        <dbReference type="EMBL" id="CAM74937.1"/>
    </source>
</evidence>
<gene>
    <name evidence="1" type="ORF">MGR_2734</name>
</gene>
<reference evidence="1" key="1">
    <citation type="journal article" date="2007" name="J. Bacteriol.">
        <title>Comparative genome analysis of four magnetotactic bacteria reveals a complex set of group-specific genes implicated in magnetosome biomineralization and function.</title>
        <authorList>
            <person name="Richter M."/>
            <person name="Kube M."/>
            <person name="Bazylinski D.A."/>
            <person name="Lombardot T."/>
            <person name="Gloeckner F.O."/>
            <person name="Reinhardt R."/>
            <person name="Schueler D."/>
        </authorList>
    </citation>
    <scope>NUCLEOTIDE SEQUENCE</scope>
    <source>
        <strain evidence="1">MSR-1</strain>
    </source>
</reference>
<dbReference type="RefSeq" id="WP_267893898.1">
    <property type="nucleotide sequence ID" value="NZ_CP027527.1"/>
</dbReference>
<dbReference type="EMBL" id="CU459003">
    <property type="protein sequence ID" value="CAM74937.1"/>
    <property type="molecule type" value="Genomic_DNA"/>
</dbReference>
<name>A4TWD0_9PROT</name>
<sequence length="41" mass="4684">MNRDRLLAWGFTLWALVVTLSFVWANGGQMADKFLQRLGLS</sequence>
<proteinExistence type="predicted"/>
<organism evidence="1">
    <name type="scientific">Magnetospirillum gryphiswaldense</name>
    <dbReference type="NCBI Taxonomy" id="55518"/>
    <lineage>
        <taxon>Bacteria</taxon>
        <taxon>Pseudomonadati</taxon>
        <taxon>Pseudomonadota</taxon>
        <taxon>Alphaproteobacteria</taxon>
        <taxon>Rhodospirillales</taxon>
        <taxon>Rhodospirillaceae</taxon>
        <taxon>Magnetospirillum</taxon>
    </lineage>
</organism>